<dbReference type="AlphaFoldDB" id="A0A2A4CKM1"/>
<name>A0A2A4CKM1_9RHOB</name>
<keyword evidence="1" id="KW-1133">Transmembrane helix</keyword>
<proteinExistence type="predicted"/>
<dbReference type="EMBL" id="NTJD01000009">
    <property type="protein sequence ID" value="PCD75821.1"/>
    <property type="molecule type" value="Genomic_DNA"/>
</dbReference>
<keyword evidence="3" id="KW-1185">Reference proteome</keyword>
<evidence type="ECO:0000313" key="3">
    <source>
        <dbReference type="Proteomes" id="UP000243507"/>
    </source>
</evidence>
<evidence type="ECO:0000256" key="1">
    <source>
        <dbReference type="SAM" id="Phobius"/>
    </source>
</evidence>
<accession>A0A2A4CKM1</accession>
<gene>
    <name evidence="2" type="ORF">CLN94_11730</name>
</gene>
<comment type="caution">
    <text evidence="2">The sequence shown here is derived from an EMBL/GenBank/DDBJ whole genome shotgun (WGS) entry which is preliminary data.</text>
</comment>
<sequence length="423" mass="46486">MQAGTDRQVRRRRVFYIPGYDPIHPRRYRELYRSESAAQAAISGYEIALRPKTTGGPYGWHVSATQDGQHTETDVEVLVWSDIVRASMGASIPATYWQLLRTAWVYIASGALFRLMRLRKGPVIAALYPIAVLLVQALGGALLGWAVAALTGLLPPFPGRGLVALGLALATLALTLRWFRKHDNRIYAYYLMHDYAFSARWKGANPPALEARMAEFRHAIETALTEDWDEVLVIGHSSGAHLAISILADLLRARPLSSSPKYSGGDLAAGQGGAAPPALSFLSLGQVVPMMSFLPKANRLRADLRFLAGSEALAWVDVTAPGDGCAFALCDPVKVSGVAPADQHGPLVISAAFTQTLSPERWAALRWRFFRLHFQYLCAFDRVGDYDYFRITAGPQTLAARFAGRTPSKSRIERAVNRYRDCA</sequence>
<organism evidence="2 3">
    <name type="scientific">Pseudothioclava arenosa</name>
    <dbReference type="NCBI Taxonomy" id="1795308"/>
    <lineage>
        <taxon>Bacteria</taxon>
        <taxon>Pseudomonadati</taxon>
        <taxon>Pseudomonadota</taxon>
        <taxon>Alphaproteobacteria</taxon>
        <taxon>Rhodobacterales</taxon>
        <taxon>Paracoccaceae</taxon>
        <taxon>Pseudothioclava</taxon>
    </lineage>
</organism>
<evidence type="ECO:0000313" key="2">
    <source>
        <dbReference type="EMBL" id="PCD75821.1"/>
    </source>
</evidence>
<dbReference type="Proteomes" id="UP000243507">
    <property type="component" value="Unassembled WGS sequence"/>
</dbReference>
<dbReference type="SUPFAM" id="SSF53474">
    <property type="entry name" value="alpha/beta-Hydrolases"/>
    <property type="match status" value="1"/>
</dbReference>
<reference evidence="2 3" key="1">
    <citation type="submission" date="2017-09" db="EMBL/GenBank/DDBJ databases">
        <title>A multilocus sequence analysis scheme for characterization of bacteria in the genus Thioclava.</title>
        <authorList>
            <person name="Liu Y."/>
            <person name="Shao Z."/>
        </authorList>
    </citation>
    <scope>NUCLEOTIDE SEQUENCE [LARGE SCALE GENOMIC DNA]</scope>
    <source>
        <strain evidence="2 3">CAU 1312</strain>
    </source>
</reference>
<dbReference type="OrthoDB" id="7257484at2"/>
<keyword evidence="1" id="KW-0812">Transmembrane</keyword>
<feature type="transmembrane region" description="Helical" evidence="1">
    <location>
        <begin position="123"/>
        <end position="148"/>
    </location>
</feature>
<feature type="transmembrane region" description="Helical" evidence="1">
    <location>
        <begin position="160"/>
        <end position="179"/>
    </location>
</feature>
<keyword evidence="1" id="KW-0472">Membrane</keyword>
<evidence type="ECO:0008006" key="4">
    <source>
        <dbReference type="Google" id="ProtNLM"/>
    </source>
</evidence>
<dbReference type="InterPro" id="IPR029058">
    <property type="entry name" value="AB_hydrolase_fold"/>
</dbReference>
<protein>
    <recommendedName>
        <fullName evidence="4">Alpha/beta hydrolase</fullName>
    </recommendedName>
</protein>
<dbReference type="RefSeq" id="WP_096434139.1">
    <property type="nucleotide sequence ID" value="NZ_NTJD01000009.1"/>
</dbReference>